<keyword evidence="1" id="KW-1133">Transmembrane helix</keyword>
<sequence length="62" mass="7386">MKKSNWINSMICYVFLGMIIEKMDNIYTKIILVFVMFLILINELNTIRILENSDEESIVERV</sequence>
<organism evidence="2 3">
    <name type="scientific">Gemella haemolysans</name>
    <dbReference type="NCBI Taxonomy" id="1379"/>
    <lineage>
        <taxon>Bacteria</taxon>
        <taxon>Bacillati</taxon>
        <taxon>Bacillota</taxon>
        <taxon>Bacilli</taxon>
        <taxon>Bacillales</taxon>
        <taxon>Gemellaceae</taxon>
        <taxon>Gemella</taxon>
    </lineage>
</organism>
<gene>
    <name evidence="2" type="ORF">FOC48_06450</name>
</gene>
<keyword evidence="1" id="KW-0812">Transmembrane</keyword>
<protein>
    <submittedName>
        <fullName evidence="2">Uncharacterized protein</fullName>
    </submittedName>
</protein>
<dbReference type="RefSeq" id="WP_172497901.1">
    <property type="nucleotide sequence ID" value="NZ_CP050965.1"/>
</dbReference>
<feature type="transmembrane region" description="Helical" evidence="1">
    <location>
        <begin position="26"/>
        <end position="44"/>
    </location>
</feature>
<keyword evidence="3" id="KW-1185">Reference proteome</keyword>
<name>A0ABX6KK79_9BACL</name>
<dbReference type="Proteomes" id="UP000501205">
    <property type="component" value="Chromosome"/>
</dbReference>
<keyword evidence="1" id="KW-0472">Membrane</keyword>
<dbReference type="EMBL" id="CP050965">
    <property type="protein sequence ID" value="QIX88425.1"/>
    <property type="molecule type" value="Genomic_DNA"/>
</dbReference>
<evidence type="ECO:0000313" key="2">
    <source>
        <dbReference type="EMBL" id="QIX88425.1"/>
    </source>
</evidence>
<evidence type="ECO:0000313" key="3">
    <source>
        <dbReference type="Proteomes" id="UP000501205"/>
    </source>
</evidence>
<reference evidence="2 3" key="1">
    <citation type="submission" date="2019-11" db="EMBL/GenBank/DDBJ databases">
        <title>FDA dAtabase for Regulatory Grade micrObial Sequences (FDA-ARGOS): Supporting development and validation of Infectious Disease Dx tests.</title>
        <authorList>
            <person name="Damon A."/>
            <person name="Tallon L."/>
            <person name="Sadzewicz L."/>
            <person name="Vavikolanu K."/>
            <person name="Mehta A."/>
            <person name="Aluvathingal J."/>
            <person name="Nadendla S."/>
            <person name="Myers T."/>
            <person name="Yan Y."/>
            <person name="Sichtig H."/>
        </authorList>
    </citation>
    <scope>NUCLEOTIDE SEQUENCE [LARGE SCALE GENOMIC DNA]</scope>
    <source>
        <strain evidence="2 3">FDAARGOS_740</strain>
    </source>
</reference>
<proteinExistence type="predicted"/>
<evidence type="ECO:0000256" key="1">
    <source>
        <dbReference type="SAM" id="Phobius"/>
    </source>
</evidence>
<accession>A0ABX6KK79</accession>